<evidence type="ECO:0000256" key="4">
    <source>
        <dbReference type="ARBA" id="ARBA00022989"/>
    </source>
</evidence>
<feature type="domain" description="EamA" evidence="8">
    <location>
        <begin position="167"/>
        <end position="300"/>
    </location>
</feature>
<proteinExistence type="inferred from homology"/>
<dbReference type="RefSeq" id="WP_146909393.1">
    <property type="nucleotide sequence ID" value="NZ_BJUS01000027.1"/>
</dbReference>
<keyword evidence="4 7" id="KW-1133">Transmembrane helix</keyword>
<feature type="transmembrane region" description="Helical" evidence="7">
    <location>
        <begin position="109"/>
        <end position="131"/>
    </location>
</feature>
<feature type="transmembrane region" description="Helical" evidence="7">
    <location>
        <begin position="167"/>
        <end position="187"/>
    </location>
</feature>
<keyword evidence="5 7" id="KW-0472">Membrane</keyword>
<feature type="transmembrane region" description="Helical" evidence="7">
    <location>
        <begin position="81"/>
        <end position="103"/>
    </location>
</feature>
<evidence type="ECO:0000256" key="5">
    <source>
        <dbReference type="ARBA" id="ARBA00023136"/>
    </source>
</evidence>
<gene>
    <name evidence="9" type="ORF">HHA04nite_22740</name>
</gene>
<protein>
    <submittedName>
        <fullName evidence="9">Membrane protein</fullName>
    </submittedName>
</protein>
<feature type="transmembrane region" description="Helical" evidence="7">
    <location>
        <begin position="20"/>
        <end position="39"/>
    </location>
</feature>
<dbReference type="PANTHER" id="PTHR32322">
    <property type="entry name" value="INNER MEMBRANE TRANSPORTER"/>
    <property type="match status" value="1"/>
</dbReference>
<keyword evidence="3 7" id="KW-0812">Transmembrane</keyword>
<evidence type="ECO:0000256" key="3">
    <source>
        <dbReference type="ARBA" id="ARBA00022692"/>
    </source>
</evidence>
<feature type="transmembrane region" description="Helical" evidence="7">
    <location>
        <begin position="199"/>
        <end position="218"/>
    </location>
</feature>
<evidence type="ECO:0000313" key="9">
    <source>
        <dbReference type="EMBL" id="GEK73730.1"/>
    </source>
</evidence>
<dbReference type="Pfam" id="PF00892">
    <property type="entry name" value="EamA"/>
    <property type="match status" value="2"/>
</dbReference>
<feature type="transmembrane region" description="Helical" evidence="7">
    <location>
        <begin position="230"/>
        <end position="249"/>
    </location>
</feature>
<evidence type="ECO:0000256" key="1">
    <source>
        <dbReference type="ARBA" id="ARBA00004141"/>
    </source>
</evidence>
<evidence type="ECO:0000313" key="10">
    <source>
        <dbReference type="Proteomes" id="UP000321121"/>
    </source>
</evidence>
<comment type="caution">
    <text evidence="9">The sequence shown here is derived from an EMBL/GenBank/DDBJ whole genome shotgun (WGS) entry which is preliminary data.</text>
</comment>
<feature type="region of interest" description="Disordered" evidence="6">
    <location>
        <begin position="307"/>
        <end position="342"/>
    </location>
</feature>
<organism evidence="9 10">
    <name type="scientific">Halomonas halophila</name>
    <dbReference type="NCBI Taxonomy" id="29573"/>
    <lineage>
        <taxon>Bacteria</taxon>
        <taxon>Pseudomonadati</taxon>
        <taxon>Pseudomonadota</taxon>
        <taxon>Gammaproteobacteria</taxon>
        <taxon>Oceanospirillales</taxon>
        <taxon>Halomonadaceae</taxon>
        <taxon>Halomonas</taxon>
    </lineage>
</organism>
<comment type="similarity">
    <text evidence="2">Belongs to the EamA transporter family.</text>
</comment>
<evidence type="ECO:0000256" key="2">
    <source>
        <dbReference type="ARBA" id="ARBA00007362"/>
    </source>
</evidence>
<feature type="transmembrane region" description="Helical" evidence="7">
    <location>
        <begin position="286"/>
        <end position="304"/>
    </location>
</feature>
<sequence length="342" mass="34770">MLARQWVQWAPPQPQQLGSLAIAVGFVICWSSGFVGSRLAVAAESPALSLYAWRFALATLLAGLWTLIATRAKRTRAPGALAHEALVGSLTVGGYLLAMLLAVESGVSAGVAALIGALQPLAATLMAGRLLGERPRMAQWLGLGVATLGAGLSVMDDLGGVGGAPLWAYGLPLLAVIAVSLGSVLSAGRPATLPMATRLTAQLAAATLVFALAAWLSGEGLPAPALEAETLAALAWLILLATFGGYGFFNASLQRFGVSQSAALVALTPAATLAATALMFGEWPGMLGAAGMALGLLGAVSALASGRRRGRGAGGHVATARPVTEREARRRVRPNAPTTRRG</sequence>
<dbReference type="SUPFAM" id="SSF103481">
    <property type="entry name" value="Multidrug resistance efflux transporter EmrE"/>
    <property type="match status" value="2"/>
</dbReference>
<dbReference type="InterPro" id="IPR000620">
    <property type="entry name" value="EamA_dom"/>
</dbReference>
<evidence type="ECO:0000259" key="8">
    <source>
        <dbReference type="Pfam" id="PF00892"/>
    </source>
</evidence>
<keyword evidence="10" id="KW-1185">Reference proteome</keyword>
<dbReference type="PANTHER" id="PTHR32322:SF2">
    <property type="entry name" value="EAMA DOMAIN-CONTAINING PROTEIN"/>
    <property type="match status" value="1"/>
</dbReference>
<comment type="subcellular location">
    <subcellularLocation>
        <location evidence="1">Membrane</location>
        <topology evidence="1">Multi-pass membrane protein</topology>
    </subcellularLocation>
</comment>
<dbReference type="EMBL" id="BJUS01000027">
    <property type="protein sequence ID" value="GEK73730.1"/>
    <property type="molecule type" value="Genomic_DNA"/>
</dbReference>
<feature type="transmembrane region" description="Helical" evidence="7">
    <location>
        <begin position="138"/>
        <end position="155"/>
    </location>
</feature>
<feature type="transmembrane region" description="Helical" evidence="7">
    <location>
        <begin position="261"/>
        <end position="280"/>
    </location>
</feature>
<evidence type="ECO:0000256" key="6">
    <source>
        <dbReference type="SAM" id="MobiDB-lite"/>
    </source>
</evidence>
<evidence type="ECO:0000256" key="7">
    <source>
        <dbReference type="SAM" id="Phobius"/>
    </source>
</evidence>
<feature type="domain" description="EamA" evidence="8">
    <location>
        <begin position="22"/>
        <end position="154"/>
    </location>
</feature>
<dbReference type="InterPro" id="IPR050638">
    <property type="entry name" value="AA-Vitamin_Transporters"/>
</dbReference>
<name>A0ABQ0U5N1_9GAMM</name>
<feature type="transmembrane region" description="Helical" evidence="7">
    <location>
        <begin position="51"/>
        <end position="69"/>
    </location>
</feature>
<dbReference type="Proteomes" id="UP000321121">
    <property type="component" value="Unassembled WGS sequence"/>
</dbReference>
<reference evidence="9 10" key="1">
    <citation type="submission" date="2019-07" db="EMBL/GenBank/DDBJ databases">
        <title>Whole genome shotgun sequence of Halomonas halophila NBRC 102604.</title>
        <authorList>
            <person name="Hosoyama A."/>
            <person name="Uohara A."/>
            <person name="Ohji S."/>
            <person name="Ichikawa N."/>
        </authorList>
    </citation>
    <scope>NUCLEOTIDE SEQUENCE [LARGE SCALE GENOMIC DNA]</scope>
    <source>
        <strain evidence="9 10">NBRC 102604</strain>
    </source>
</reference>
<dbReference type="InterPro" id="IPR037185">
    <property type="entry name" value="EmrE-like"/>
</dbReference>
<accession>A0ABQ0U5N1</accession>